<reference evidence="4" key="1">
    <citation type="journal article" date="2002" name="Science">
        <title>The draft genome of Ciona intestinalis: insights into chordate and vertebrate origins.</title>
        <authorList>
            <person name="Dehal P."/>
            <person name="Satou Y."/>
            <person name="Campbell R.K."/>
            <person name="Chapman J."/>
            <person name="Degnan B."/>
            <person name="De Tomaso A."/>
            <person name="Davidson B."/>
            <person name="Di Gregorio A."/>
            <person name="Gelpke M."/>
            <person name="Goodstein D.M."/>
            <person name="Harafuji N."/>
            <person name="Hastings K.E."/>
            <person name="Ho I."/>
            <person name="Hotta K."/>
            <person name="Huang W."/>
            <person name="Kawashima T."/>
            <person name="Lemaire P."/>
            <person name="Martinez D."/>
            <person name="Meinertzhagen I.A."/>
            <person name="Necula S."/>
            <person name="Nonaka M."/>
            <person name="Putnam N."/>
            <person name="Rash S."/>
            <person name="Saiga H."/>
            <person name="Satake M."/>
            <person name="Terry A."/>
            <person name="Yamada L."/>
            <person name="Wang H.G."/>
            <person name="Awazu S."/>
            <person name="Azumi K."/>
            <person name="Boore J."/>
            <person name="Branno M."/>
            <person name="Chin-Bow S."/>
            <person name="DeSantis R."/>
            <person name="Doyle S."/>
            <person name="Francino P."/>
            <person name="Keys D.N."/>
            <person name="Haga S."/>
            <person name="Hayashi H."/>
            <person name="Hino K."/>
            <person name="Imai K.S."/>
            <person name="Inaba K."/>
            <person name="Kano S."/>
            <person name="Kobayashi K."/>
            <person name="Kobayashi M."/>
            <person name="Lee B.I."/>
            <person name="Makabe K.W."/>
            <person name="Manohar C."/>
            <person name="Matassi G."/>
            <person name="Medina M."/>
            <person name="Mochizuki Y."/>
            <person name="Mount S."/>
            <person name="Morishita T."/>
            <person name="Miura S."/>
            <person name="Nakayama A."/>
            <person name="Nishizaka S."/>
            <person name="Nomoto H."/>
            <person name="Ohta F."/>
            <person name="Oishi K."/>
            <person name="Rigoutsos I."/>
            <person name="Sano M."/>
            <person name="Sasaki A."/>
            <person name="Sasakura Y."/>
            <person name="Shoguchi E."/>
            <person name="Shin-i T."/>
            <person name="Spagnuolo A."/>
            <person name="Stainier D."/>
            <person name="Suzuki M.M."/>
            <person name="Tassy O."/>
            <person name="Takatori N."/>
            <person name="Tokuoka M."/>
            <person name="Yagi K."/>
            <person name="Yoshizaki F."/>
            <person name="Wada S."/>
            <person name="Zhang C."/>
            <person name="Hyatt P.D."/>
            <person name="Larimer F."/>
            <person name="Detter C."/>
            <person name="Doggett N."/>
            <person name="Glavina T."/>
            <person name="Hawkins T."/>
            <person name="Richardson P."/>
            <person name="Lucas S."/>
            <person name="Kohara Y."/>
            <person name="Levine M."/>
            <person name="Satoh N."/>
            <person name="Rokhsar D.S."/>
        </authorList>
    </citation>
    <scope>NUCLEOTIDE SEQUENCE [LARGE SCALE GENOMIC DNA]</scope>
</reference>
<feature type="compositionally biased region" description="Basic and acidic residues" evidence="2">
    <location>
        <begin position="1"/>
        <end position="10"/>
    </location>
</feature>
<dbReference type="Proteomes" id="UP000008144">
    <property type="component" value="Chromosome 11"/>
</dbReference>
<dbReference type="STRING" id="7719.ENSCINP00000033118"/>
<comment type="similarity">
    <text evidence="1">Belongs to the SAPAP family.</text>
</comment>
<dbReference type="Pfam" id="PF03359">
    <property type="entry name" value="GKAP"/>
    <property type="match status" value="1"/>
</dbReference>
<feature type="compositionally biased region" description="Basic and acidic residues" evidence="2">
    <location>
        <begin position="147"/>
        <end position="160"/>
    </location>
</feature>
<dbReference type="Ensembl" id="ENSCINT00000035306.1">
    <property type="protein sequence ID" value="ENSCINP00000033118.1"/>
    <property type="gene ID" value="ENSCING00000023397.1"/>
</dbReference>
<name>H2XTY4_CIOIN</name>
<reference evidence="3" key="2">
    <citation type="journal article" date="2008" name="Genome Biol.">
        <title>Improved genome assembly and evidence-based global gene model set for the chordate Ciona intestinalis: new insight into intron and operon populations.</title>
        <authorList>
            <person name="Satou Y."/>
            <person name="Mineta K."/>
            <person name="Ogasawara M."/>
            <person name="Sasakura Y."/>
            <person name="Shoguchi E."/>
            <person name="Ueno K."/>
            <person name="Yamada L."/>
            <person name="Matsumoto J."/>
            <person name="Wasserscheid J."/>
            <person name="Dewar K."/>
            <person name="Wiley G.B."/>
            <person name="Macmil S.L."/>
            <person name="Roe B.A."/>
            <person name="Zeller R.W."/>
            <person name="Hastings K.E."/>
            <person name="Lemaire P."/>
            <person name="Lindquist E."/>
            <person name="Endo T."/>
            <person name="Hotta K."/>
            <person name="Inaba K."/>
        </authorList>
    </citation>
    <scope>NUCLEOTIDE SEQUENCE [LARGE SCALE GENOMIC DNA]</scope>
    <source>
        <strain evidence="3">wild type</strain>
    </source>
</reference>
<feature type="compositionally biased region" description="Basic and acidic residues" evidence="2">
    <location>
        <begin position="221"/>
        <end position="234"/>
    </location>
</feature>
<evidence type="ECO:0000313" key="4">
    <source>
        <dbReference type="Proteomes" id="UP000008144"/>
    </source>
</evidence>
<dbReference type="PANTHER" id="PTHR12353">
    <property type="entry name" value="DISKS LARGE-ASSOCIATED PROTEIN DAP SAP90/PSD-95-ASSOCIATED PROTEIN"/>
    <property type="match status" value="1"/>
</dbReference>
<evidence type="ECO:0000313" key="3">
    <source>
        <dbReference type="Ensembl" id="ENSCINP00000033118.1"/>
    </source>
</evidence>
<dbReference type="GO" id="GO:0023052">
    <property type="term" value="P:signaling"/>
    <property type="evidence" value="ECO:0007669"/>
    <property type="project" value="InterPro"/>
</dbReference>
<dbReference type="OMA" id="IDKCEFG"/>
<dbReference type="AlphaFoldDB" id="H2XTY4"/>
<accession>H2XTY4</accession>
<dbReference type="InParanoid" id="H2XTY4"/>
<dbReference type="HOGENOM" id="CLU_062151_0_0_1"/>
<feature type="compositionally biased region" description="Basic residues" evidence="2">
    <location>
        <begin position="161"/>
        <end position="171"/>
    </location>
</feature>
<keyword evidence="4" id="KW-1185">Reference proteome</keyword>
<feature type="region of interest" description="Disordered" evidence="2">
    <location>
        <begin position="1"/>
        <end position="25"/>
    </location>
</feature>
<evidence type="ECO:0008006" key="5">
    <source>
        <dbReference type="Google" id="ProtNLM"/>
    </source>
</evidence>
<dbReference type="EMBL" id="EAAA01000688">
    <property type="status" value="NOT_ANNOTATED_CDS"/>
    <property type="molecule type" value="Genomic_DNA"/>
</dbReference>
<dbReference type="InterPro" id="IPR005026">
    <property type="entry name" value="SAPAP"/>
</dbReference>
<dbReference type="GeneTree" id="ENSGT00940000158652"/>
<organism evidence="3 4">
    <name type="scientific">Ciona intestinalis</name>
    <name type="common">Transparent sea squirt</name>
    <name type="synonym">Ascidia intestinalis</name>
    <dbReference type="NCBI Taxonomy" id="7719"/>
    <lineage>
        <taxon>Eukaryota</taxon>
        <taxon>Metazoa</taxon>
        <taxon>Chordata</taxon>
        <taxon>Tunicata</taxon>
        <taxon>Ascidiacea</taxon>
        <taxon>Phlebobranchia</taxon>
        <taxon>Cionidae</taxon>
        <taxon>Ciona</taxon>
    </lineage>
</organism>
<evidence type="ECO:0000256" key="1">
    <source>
        <dbReference type="ARBA" id="ARBA00008839"/>
    </source>
</evidence>
<reference evidence="3" key="3">
    <citation type="submission" date="2025-08" db="UniProtKB">
        <authorList>
            <consortium name="Ensembl"/>
        </authorList>
    </citation>
    <scope>IDENTIFICATION</scope>
</reference>
<dbReference type="PANTHER" id="PTHR12353:SF1">
    <property type="entry name" value="DISKS LARGE-ASSOCIATED PROTEIN 5"/>
    <property type="match status" value="1"/>
</dbReference>
<evidence type="ECO:0000256" key="2">
    <source>
        <dbReference type="SAM" id="MobiDB-lite"/>
    </source>
</evidence>
<sequence>MEDAKPDPSKTVELADSNPTASINANEDSKVTTDVVNDVPYYRNLVKSNAEALNKLCDKWKIYEDTISEEVGKENAETILGDIRTCIGQAKLLMKERFSQFSGLIDKCEFGSNDKPVLCHDLQGFWDMVNFQVVDVQEKFSNLEERKKNNWPKTEPEKNTNIKKRTLKRKSATNTTNEAKKIEAKKRLAAAKAALKKKVQMPSVTFDAGFFKVDSPVRSLRDCGRTPSTTERKRPATPSSDNFLHGRYLKRRLEAMTPELKKTLNFEAAADSIEQETSENVCKAPVVAAANEKRTISTETEMNEFNVERALTEISKQFNFVQNMYRTRETSTKSVQTLKEKTIKAEENHSNDSYKELYHVQLGKSKVLETQLELYKSV</sequence>
<proteinExistence type="inferred from homology"/>
<feature type="region of interest" description="Disordered" evidence="2">
    <location>
        <begin position="221"/>
        <end position="243"/>
    </location>
</feature>
<protein>
    <recommendedName>
        <fullName evidence="5">Disks large-associated protein 5</fullName>
    </recommendedName>
</protein>
<feature type="region of interest" description="Disordered" evidence="2">
    <location>
        <begin position="147"/>
        <end position="177"/>
    </location>
</feature>
<reference evidence="3" key="4">
    <citation type="submission" date="2025-09" db="UniProtKB">
        <authorList>
            <consortium name="Ensembl"/>
        </authorList>
    </citation>
    <scope>IDENTIFICATION</scope>
</reference>